<proteinExistence type="inferred from homology"/>
<evidence type="ECO:0000256" key="6">
    <source>
        <dbReference type="RuleBase" id="RU362067"/>
    </source>
</evidence>
<dbReference type="Proteomes" id="UP000030752">
    <property type="component" value="Unassembled WGS sequence"/>
</dbReference>
<comment type="catalytic activity">
    <reaction evidence="4">
        <text>a secondary aliphatic amine + O2 + H2O = a primary amine + an aldehyde + H2O2</text>
        <dbReference type="Rhea" id="RHEA:26414"/>
        <dbReference type="ChEBI" id="CHEBI:15377"/>
        <dbReference type="ChEBI" id="CHEBI:15379"/>
        <dbReference type="ChEBI" id="CHEBI:16240"/>
        <dbReference type="ChEBI" id="CHEBI:17478"/>
        <dbReference type="ChEBI" id="CHEBI:58855"/>
        <dbReference type="ChEBI" id="CHEBI:65296"/>
        <dbReference type="EC" id="1.4.3.4"/>
    </reaction>
</comment>
<dbReference type="Pfam" id="PF01042">
    <property type="entry name" value="Ribonuc_L-PSP"/>
    <property type="match status" value="1"/>
</dbReference>
<evidence type="ECO:0000256" key="1">
    <source>
        <dbReference type="ARBA" id="ARBA00001974"/>
    </source>
</evidence>
<dbReference type="FunCoup" id="W2RWH9">
    <property type="interactions" value="378"/>
</dbReference>
<dbReference type="RefSeq" id="XP_008716887.1">
    <property type="nucleotide sequence ID" value="XM_008718665.1"/>
</dbReference>
<dbReference type="SUPFAM" id="SSF54373">
    <property type="entry name" value="FAD-linked reductases, C-terminal domain"/>
    <property type="match status" value="1"/>
</dbReference>
<dbReference type="SUPFAM" id="SSF51905">
    <property type="entry name" value="FAD/NAD(P)-binding domain"/>
    <property type="match status" value="1"/>
</dbReference>
<dbReference type="AlphaFoldDB" id="W2RWH9"/>
<feature type="binding site" evidence="5">
    <location>
        <begin position="169"/>
        <end position="170"/>
    </location>
    <ligand>
        <name>FAD</name>
        <dbReference type="ChEBI" id="CHEBI:57692"/>
    </ligand>
</feature>
<dbReference type="PANTHER" id="PTHR43563:SF14">
    <property type="entry name" value="AMINE OXIDASE"/>
    <property type="match status" value="1"/>
</dbReference>
<gene>
    <name evidence="8" type="ORF">HMPREF1541_04319</name>
</gene>
<evidence type="ECO:0000256" key="3">
    <source>
        <dbReference type="ARBA" id="ARBA00023002"/>
    </source>
</evidence>
<accession>W2RWH9</accession>
<feature type="binding site" evidence="5">
    <location>
        <position position="567"/>
    </location>
    <ligand>
        <name>FAD</name>
        <dbReference type="ChEBI" id="CHEBI:57692"/>
    </ligand>
</feature>
<dbReference type="PANTHER" id="PTHR43563">
    <property type="entry name" value="AMINE OXIDASE"/>
    <property type="match status" value="1"/>
</dbReference>
<evidence type="ECO:0000256" key="4">
    <source>
        <dbReference type="ARBA" id="ARBA00048448"/>
    </source>
</evidence>
<evidence type="ECO:0000256" key="2">
    <source>
        <dbReference type="ARBA" id="ARBA00005995"/>
    </source>
</evidence>
<dbReference type="VEuPathDB" id="FungiDB:HMPREF1541_04319"/>
<dbReference type="OrthoDB" id="5046242at2759"/>
<dbReference type="InterPro" id="IPR006175">
    <property type="entry name" value="YjgF/YER057c/UK114"/>
</dbReference>
<dbReference type="STRING" id="1220924.W2RWH9"/>
<comment type="cofactor">
    <cofactor evidence="1 6">
        <name>FAD</name>
        <dbReference type="ChEBI" id="CHEBI:57692"/>
    </cofactor>
</comment>
<dbReference type="Gene3D" id="3.90.660.10">
    <property type="match status" value="1"/>
</dbReference>
<keyword evidence="9" id="KW-1185">Reference proteome</keyword>
<reference evidence="8 9" key="1">
    <citation type="submission" date="2013-03" db="EMBL/GenBank/DDBJ databases">
        <title>The Genome Sequence of Phialophora europaea CBS 101466.</title>
        <authorList>
            <consortium name="The Broad Institute Genomics Platform"/>
            <person name="Cuomo C."/>
            <person name="de Hoog S."/>
            <person name="Gorbushina A."/>
            <person name="Walker B."/>
            <person name="Young S.K."/>
            <person name="Zeng Q."/>
            <person name="Gargeya S."/>
            <person name="Fitzgerald M."/>
            <person name="Haas B."/>
            <person name="Abouelleil A."/>
            <person name="Allen A.W."/>
            <person name="Alvarado L."/>
            <person name="Arachchi H.M."/>
            <person name="Berlin A.M."/>
            <person name="Chapman S.B."/>
            <person name="Gainer-Dewar J."/>
            <person name="Goldberg J."/>
            <person name="Griggs A."/>
            <person name="Gujja S."/>
            <person name="Hansen M."/>
            <person name="Howarth C."/>
            <person name="Imamovic A."/>
            <person name="Ireland A."/>
            <person name="Larimer J."/>
            <person name="McCowan C."/>
            <person name="Murphy C."/>
            <person name="Pearson M."/>
            <person name="Poon T.W."/>
            <person name="Priest M."/>
            <person name="Roberts A."/>
            <person name="Saif S."/>
            <person name="Shea T."/>
            <person name="Sisk P."/>
            <person name="Sykes S."/>
            <person name="Wortman J."/>
            <person name="Nusbaum C."/>
            <person name="Birren B."/>
        </authorList>
    </citation>
    <scope>NUCLEOTIDE SEQUENCE [LARGE SCALE GENOMIC DNA]</scope>
    <source>
        <strain evidence="8 9">CBS 101466</strain>
    </source>
</reference>
<dbReference type="InParanoid" id="W2RWH9"/>
<feature type="binding site" evidence="5">
    <location>
        <position position="480"/>
    </location>
    <ligand>
        <name>substrate</name>
    </ligand>
</feature>
<dbReference type="Gene3D" id="3.50.50.60">
    <property type="entry name" value="FAD/NAD(P)-binding domain"/>
    <property type="match status" value="1"/>
</dbReference>
<feature type="binding site" evidence="5">
    <location>
        <position position="375"/>
    </location>
    <ligand>
        <name>FAD</name>
        <dbReference type="ChEBI" id="CHEBI:57692"/>
    </ligand>
</feature>
<dbReference type="PRINTS" id="PR00757">
    <property type="entry name" value="AMINEOXDASEF"/>
</dbReference>
<comment type="similarity">
    <text evidence="2 6">Belongs to the flavin monoamine oxidase family.</text>
</comment>
<protein>
    <recommendedName>
        <fullName evidence="6">Amine oxidase</fullName>
        <ecNumber evidence="6">1.4.3.-</ecNumber>
    </recommendedName>
</protein>
<feature type="domain" description="Amine oxidase" evidence="7">
    <location>
        <begin position="149"/>
        <end position="591"/>
    </location>
</feature>
<organism evidence="8 9">
    <name type="scientific">Cyphellophora europaea (strain CBS 101466)</name>
    <name type="common">Phialophora europaea</name>
    <dbReference type="NCBI Taxonomy" id="1220924"/>
    <lineage>
        <taxon>Eukaryota</taxon>
        <taxon>Fungi</taxon>
        <taxon>Dikarya</taxon>
        <taxon>Ascomycota</taxon>
        <taxon>Pezizomycotina</taxon>
        <taxon>Eurotiomycetes</taxon>
        <taxon>Chaetothyriomycetidae</taxon>
        <taxon>Chaetothyriales</taxon>
        <taxon>Cyphellophoraceae</taxon>
        <taxon>Cyphellophora</taxon>
    </lineage>
</organism>
<dbReference type="eggNOG" id="KOG0029">
    <property type="taxonomic scope" value="Eukaryota"/>
</dbReference>
<dbReference type="Pfam" id="PF01593">
    <property type="entry name" value="Amino_oxidase"/>
    <property type="match status" value="1"/>
</dbReference>
<sequence length="599" mass="64796">MAPSTLTIDPPGLMDSRPTFSHVATSLGDNVRFICTAGQVGSDAQGNIPSDRTEQIQLALANLRRCIEAAGATVKDIQKLVYYIVDYDHTRRDHFLPLKAFLNGHRPATSLVPVPKLFKPGVIFEIEAYLAVPQRSPQNVDVVVVGAGLSGLSAAHQLQEAGFSCAVLEARNRVGGKTWSVDATDQGKFVDVGAAWINDTNQSEVFALTKALGLETVVQNTTGRVVQQDIDGKVSTFVYGDVPKALSEPGGAQNMLDIRNLTEEVCQKLDVHHPVRIGDDLDNMTLEGWIVSNGGGKTALASATVWTRAMLGMEPKDMSALFFLNYCKSGGGLMQMRSDLKNGGQYLRLVKGTQSLSIGLAEQLKPGSLSLDDPVRYIEQSPSGLHVYSAKGKHTCKRVIVSLPTPLYKDIVFSPALPQDKLELSQANKLGFINKVLVRYPSPWWREPGLTGMLQSFTGPVSVTRDSSVDPVGSYSLTCFVAGDAGRALSTLSKAERFKVVTEQIKATLGVAAKVNIPEPTGIEEHEWAHDLWAQGCPCPAAPPGTMTKYEHALRSSHGKVHFVGTETAYEWKGYMEGAIRSGKRGADEVIRALNLAKL</sequence>
<name>W2RWH9_CYPE1</name>
<dbReference type="HOGENOM" id="CLU_004498_0_3_1"/>
<dbReference type="SUPFAM" id="SSF55298">
    <property type="entry name" value="YjgF-like"/>
    <property type="match status" value="1"/>
</dbReference>
<feature type="binding site" evidence="5">
    <location>
        <position position="150"/>
    </location>
    <ligand>
        <name>FAD</name>
        <dbReference type="ChEBI" id="CHEBI:57692"/>
    </ligand>
</feature>
<dbReference type="Gene3D" id="1.10.405.10">
    <property type="entry name" value="Guanine Nucleotide Dissociation Inhibitor, domain 1"/>
    <property type="match status" value="1"/>
</dbReference>
<dbReference type="GO" id="GO:0097621">
    <property type="term" value="F:monoamine oxidase activity"/>
    <property type="evidence" value="ECO:0007669"/>
    <property type="project" value="UniProtKB-EC"/>
</dbReference>
<keyword evidence="6" id="KW-0285">Flavoprotein</keyword>
<keyword evidence="6" id="KW-0274">FAD</keyword>
<keyword evidence="3 6" id="KW-0560">Oxidoreductase</keyword>
<evidence type="ECO:0000313" key="8">
    <source>
        <dbReference type="EMBL" id="ETN40044.1"/>
    </source>
</evidence>
<dbReference type="Gene3D" id="3.30.1330.40">
    <property type="entry name" value="RutC-like"/>
    <property type="match status" value="1"/>
</dbReference>
<evidence type="ECO:0000259" key="7">
    <source>
        <dbReference type="Pfam" id="PF01593"/>
    </source>
</evidence>
<dbReference type="EMBL" id="KB822720">
    <property type="protein sequence ID" value="ETN40044.1"/>
    <property type="molecule type" value="Genomic_DNA"/>
</dbReference>
<dbReference type="InterPro" id="IPR002937">
    <property type="entry name" value="Amino_oxidase"/>
</dbReference>
<evidence type="ECO:0000256" key="5">
    <source>
        <dbReference type="PIRSR" id="PIRSR601613-1"/>
    </source>
</evidence>
<dbReference type="InterPro" id="IPR001613">
    <property type="entry name" value="Flavin_amine_oxidase"/>
</dbReference>
<dbReference type="InterPro" id="IPR035959">
    <property type="entry name" value="RutC-like_sf"/>
</dbReference>
<dbReference type="EC" id="1.4.3.-" evidence="6"/>
<dbReference type="InterPro" id="IPR050703">
    <property type="entry name" value="Flavin_MAO"/>
</dbReference>
<evidence type="ECO:0000313" key="9">
    <source>
        <dbReference type="Proteomes" id="UP000030752"/>
    </source>
</evidence>
<dbReference type="GeneID" id="19971658"/>
<dbReference type="InterPro" id="IPR036188">
    <property type="entry name" value="FAD/NAD-bd_sf"/>
</dbReference>